<evidence type="ECO:0000313" key="1">
    <source>
        <dbReference type="EMBL" id="PNG27061.1"/>
    </source>
</evidence>
<protein>
    <submittedName>
        <fullName evidence="1">Uncharacterized protein</fullName>
    </submittedName>
</protein>
<reference evidence="1 2" key="1">
    <citation type="submission" date="2017-10" db="EMBL/GenBank/DDBJ databases">
        <title>Genome announcement of Methylocella silvestris TVC from permafrost.</title>
        <authorList>
            <person name="Wang J."/>
            <person name="Geng K."/>
            <person name="Ul-Haque F."/>
            <person name="Crombie A.T."/>
            <person name="Street L.E."/>
            <person name="Wookey P.A."/>
            <person name="Murrell J.C."/>
            <person name="Pratscher J."/>
        </authorList>
    </citation>
    <scope>NUCLEOTIDE SEQUENCE [LARGE SCALE GENOMIC DNA]</scope>
    <source>
        <strain evidence="1 2">TVC</strain>
    </source>
</reference>
<dbReference type="AlphaFoldDB" id="A0A2J7TJW9"/>
<sequence length="90" mass="9870">MADAMALFTFEILYEDGSDAVTVQELPSQKAAWCYVEFLATHLRTRSGARIRVKNAAGDLIIQAGAATALASIEWCRDPTCPLKRPDKGR</sequence>
<proteinExistence type="predicted"/>
<evidence type="ECO:0000313" key="2">
    <source>
        <dbReference type="Proteomes" id="UP000236286"/>
    </source>
</evidence>
<name>A0A2J7TJW9_METSI</name>
<gene>
    <name evidence="1" type="ORF">CR492_05015</name>
</gene>
<accession>A0A2J7TJW9</accession>
<dbReference type="Proteomes" id="UP000236286">
    <property type="component" value="Unassembled WGS sequence"/>
</dbReference>
<dbReference type="EMBL" id="PDZR01000003">
    <property type="protein sequence ID" value="PNG27061.1"/>
    <property type="molecule type" value="Genomic_DNA"/>
</dbReference>
<comment type="caution">
    <text evidence="1">The sequence shown here is derived from an EMBL/GenBank/DDBJ whole genome shotgun (WGS) entry which is preliminary data.</text>
</comment>
<organism evidence="1 2">
    <name type="scientific">Methylocella silvestris</name>
    <dbReference type="NCBI Taxonomy" id="199596"/>
    <lineage>
        <taxon>Bacteria</taxon>
        <taxon>Pseudomonadati</taxon>
        <taxon>Pseudomonadota</taxon>
        <taxon>Alphaproteobacteria</taxon>
        <taxon>Hyphomicrobiales</taxon>
        <taxon>Beijerinckiaceae</taxon>
        <taxon>Methylocella</taxon>
    </lineage>
</organism>